<accession>A0A2H1KP77</accession>
<keyword evidence="2" id="KW-1185">Reference proteome</keyword>
<gene>
    <name evidence="1" type="ORF">BANT10_03286</name>
</gene>
<evidence type="ECO:0000313" key="1">
    <source>
        <dbReference type="EMBL" id="SMY01536.1"/>
    </source>
</evidence>
<dbReference type="EMBL" id="FXZE01000024">
    <property type="protein sequence ID" value="SMY01536.1"/>
    <property type="molecule type" value="Genomic_DNA"/>
</dbReference>
<name>A0A2H1KP77_9MICO</name>
<evidence type="ECO:0008006" key="3">
    <source>
        <dbReference type="Google" id="ProtNLM"/>
    </source>
</evidence>
<reference evidence="2" key="1">
    <citation type="submission" date="2017-03" db="EMBL/GenBank/DDBJ databases">
        <authorList>
            <person name="Monnet C."/>
        </authorList>
    </citation>
    <scope>NUCLEOTIDE SEQUENCE [LARGE SCALE GENOMIC DNA]</scope>
    <source>
        <strain evidence="2">P10</strain>
    </source>
</reference>
<protein>
    <recommendedName>
        <fullName evidence="3">DUF2971 domain-containing protein</fullName>
    </recommendedName>
</protein>
<sequence>MRQLPIPNSVFHYTTVEGLFHIIKDHQLRMTSADGVNDAQEIIAGHEHVRRFLRCNQSRAGAQAALSIMEMVDDPRTNTYIFCASGEEDDASQWERYGAEGHGFAIEIGTTEADRLGVYSSEAVPLGKSDIFRFFHDTRATIDQWTTALYTVGQRAEALEARMSHWETQLEEAMKMKDIELDDEGPDWDSYLNGLLEDCSTDFVSLANSMKHDGFRAENEFRVVATAERPLGEYAFYRPSQYGIVSSVYLVAQRDDESYGGMANIPPGSTVPLLPIRRVIAGPRHSAAQVDRLRGFLDSKGYGDVRVDLSKVPIR</sequence>
<proteinExistence type="predicted"/>
<dbReference type="Proteomes" id="UP000234342">
    <property type="component" value="Unassembled WGS sequence"/>
</dbReference>
<organism evidence="1 2">
    <name type="scientific">Brevibacterium antiquum</name>
    <dbReference type="NCBI Taxonomy" id="234835"/>
    <lineage>
        <taxon>Bacteria</taxon>
        <taxon>Bacillati</taxon>
        <taxon>Actinomycetota</taxon>
        <taxon>Actinomycetes</taxon>
        <taxon>Micrococcales</taxon>
        <taxon>Brevibacteriaceae</taxon>
        <taxon>Brevibacterium</taxon>
    </lineage>
</organism>
<dbReference type="AlphaFoldDB" id="A0A2H1KP77"/>
<evidence type="ECO:0000313" key="2">
    <source>
        <dbReference type="Proteomes" id="UP000234342"/>
    </source>
</evidence>